<keyword evidence="4 5" id="KW-0472">Membrane</keyword>
<dbReference type="EMBL" id="JAVDQY010000001">
    <property type="protein sequence ID" value="MDR6525553.1"/>
    <property type="molecule type" value="Genomic_DNA"/>
</dbReference>
<reference evidence="7" key="2">
    <citation type="submission" date="2018-06" db="EMBL/GenBank/DDBJ databases">
        <authorList>
            <person name="Newman J.D."/>
            <person name="Hugo C.J."/>
            <person name="Kriek I.-M."/>
            <person name="Nel L."/>
        </authorList>
    </citation>
    <scope>NUCLEOTIDE SEQUENCE</scope>
    <source>
        <strain evidence="7">KCTC 22548</strain>
    </source>
</reference>
<evidence type="ECO:0000256" key="3">
    <source>
        <dbReference type="ARBA" id="ARBA00022989"/>
    </source>
</evidence>
<reference evidence="7 8" key="1">
    <citation type="journal article" date="2010" name="Syst. Appl. Microbiol.">
        <title>Four new species of Chryseobacterium from the rhizosphere of coastal sand dune plants, Chryseobacterium elymi sp. nov., Chryseobacterium hagamense sp. nov., Chryseobacterium lathyri sp. nov. and Chryseobacterium rhizosphaerae sp. nov.</title>
        <authorList>
            <person name="Cho S.H."/>
            <person name="Lee K.S."/>
            <person name="Shin D.S."/>
            <person name="Han J.H."/>
            <person name="Park K.S."/>
            <person name="Lee C.H."/>
            <person name="Park K.H."/>
            <person name="Kim S.B."/>
        </authorList>
    </citation>
    <scope>NUCLEOTIDE SEQUENCE [LARGE SCALE GENOMIC DNA]</scope>
    <source>
        <strain evidence="7 8">KCTC 22548</strain>
    </source>
</reference>
<evidence type="ECO:0000313" key="9">
    <source>
        <dbReference type="Proteomes" id="UP001184861"/>
    </source>
</evidence>
<dbReference type="GO" id="GO:0016020">
    <property type="term" value="C:membrane"/>
    <property type="evidence" value="ECO:0007669"/>
    <property type="project" value="UniProtKB-SubCell"/>
</dbReference>
<evidence type="ECO:0000313" key="7">
    <source>
        <dbReference type="EMBL" id="REC70464.1"/>
    </source>
</evidence>
<name>A0AAE3Y529_9FLAO</name>
<dbReference type="RefSeq" id="WP_047496164.1">
    <property type="nucleotide sequence ID" value="NZ_BJYH01000015.1"/>
</dbReference>
<feature type="transmembrane region" description="Helical" evidence="5">
    <location>
        <begin position="44"/>
        <end position="62"/>
    </location>
</feature>
<feature type="transmembrane region" description="Helical" evidence="5">
    <location>
        <begin position="67"/>
        <end position="86"/>
    </location>
</feature>
<evidence type="ECO:0000256" key="4">
    <source>
        <dbReference type="ARBA" id="ARBA00023136"/>
    </source>
</evidence>
<comment type="caution">
    <text evidence="6">The sequence shown here is derived from an EMBL/GenBank/DDBJ whole genome shotgun (WGS) entry which is preliminary data.</text>
</comment>
<reference evidence="6" key="3">
    <citation type="submission" date="2023-07" db="EMBL/GenBank/DDBJ databases">
        <title>Sorghum-associated microbial communities from plants grown in Nebraska, USA.</title>
        <authorList>
            <person name="Schachtman D."/>
        </authorList>
    </citation>
    <scope>NUCLEOTIDE SEQUENCE</scope>
    <source>
        <strain evidence="6">DS2360</strain>
    </source>
</reference>
<organism evidence="6 9">
    <name type="scientific">Chryseobacterium rhizosphaerae</name>
    <dbReference type="NCBI Taxonomy" id="395937"/>
    <lineage>
        <taxon>Bacteria</taxon>
        <taxon>Pseudomonadati</taxon>
        <taxon>Bacteroidota</taxon>
        <taxon>Flavobacteriia</taxon>
        <taxon>Flavobacteriales</taxon>
        <taxon>Weeksellaceae</taxon>
        <taxon>Chryseobacterium group</taxon>
        <taxon>Chryseobacterium</taxon>
    </lineage>
</organism>
<gene>
    <name evidence="7" type="ORF">DRF57_21915</name>
    <name evidence="6" type="ORF">J2787_000923</name>
</gene>
<keyword evidence="2 5" id="KW-0812">Transmembrane</keyword>
<comment type="subcellular location">
    <subcellularLocation>
        <location evidence="1">Membrane</location>
        <topology evidence="1">Multi-pass membrane protein</topology>
    </subcellularLocation>
</comment>
<accession>A0AAE3Y529</accession>
<evidence type="ECO:0000313" key="8">
    <source>
        <dbReference type="Proteomes" id="UP000256491"/>
    </source>
</evidence>
<protein>
    <recommendedName>
        <fullName evidence="10">DoxX family protein</fullName>
    </recommendedName>
</protein>
<evidence type="ECO:0000256" key="5">
    <source>
        <dbReference type="SAM" id="Phobius"/>
    </source>
</evidence>
<dbReference type="Proteomes" id="UP000256491">
    <property type="component" value="Unassembled WGS sequence"/>
</dbReference>
<keyword evidence="3 5" id="KW-1133">Transmembrane helix</keyword>
<dbReference type="EMBL" id="QNUF01000041">
    <property type="protein sequence ID" value="REC70464.1"/>
    <property type="molecule type" value="Genomic_DNA"/>
</dbReference>
<evidence type="ECO:0000256" key="1">
    <source>
        <dbReference type="ARBA" id="ARBA00004141"/>
    </source>
</evidence>
<dbReference type="InterPro" id="IPR032808">
    <property type="entry name" value="DoxX"/>
</dbReference>
<evidence type="ECO:0000313" key="6">
    <source>
        <dbReference type="EMBL" id="MDR6525553.1"/>
    </source>
</evidence>
<evidence type="ECO:0008006" key="10">
    <source>
        <dbReference type="Google" id="ProtNLM"/>
    </source>
</evidence>
<dbReference type="Proteomes" id="UP001184861">
    <property type="component" value="Unassembled WGS sequence"/>
</dbReference>
<proteinExistence type="predicted"/>
<dbReference type="Pfam" id="PF13564">
    <property type="entry name" value="DoxX_2"/>
    <property type="match status" value="1"/>
</dbReference>
<evidence type="ECO:0000256" key="2">
    <source>
        <dbReference type="ARBA" id="ARBA00022692"/>
    </source>
</evidence>
<feature type="transmembrane region" description="Helical" evidence="5">
    <location>
        <begin position="92"/>
        <end position="109"/>
    </location>
</feature>
<sequence length="115" mass="12906">MILKIISSILILGAVFMGFKQGSAMFSGKPEMMEMFGKWGFNRTALMINGAVTILASVMILFPRTFVWGNFLMAAGILLIICFHLMDKDFKGVAIELPFLFLNLLIVYLQHPLKT</sequence>
<keyword evidence="8" id="KW-1185">Reference proteome</keyword>
<dbReference type="AlphaFoldDB" id="A0AAE3Y529"/>